<dbReference type="Proteomes" id="UP000006377">
    <property type="component" value="Chromosome"/>
</dbReference>
<dbReference type="OrthoDB" id="9772497at2"/>
<reference evidence="4 5" key="1">
    <citation type="journal article" date="2011" name="Stand. Genomic Sci.">
        <title>Complete genome sequence of Parvibaculum lavamentivorans type strain (DS-1(T)).</title>
        <authorList>
            <person name="Schleheck D."/>
            <person name="Weiss M."/>
            <person name="Pitluck S."/>
            <person name="Bruce D."/>
            <person name="Land M.L."/>
            <person name="Han S."/>
            <person name="Saunders E."/>
            <person name="Tapia R."/>
            <person name="Detter C."/>
            <person name="Brettin T."/>
            <person name="Han J."/>
            <person name="Woyke T."/>
            <person name="Goodwin L."/>
            <person name="Pennacchio L."/>
            <person name="Nolan M."/>
            <person name="Cook A.M."/>
            <person name="Kjelleberg S."/>
            <person name="Thomas T."/>
        </authorList>
    </citation>
    <scope>NUCLEOTIDE SEQUENCE [LARGE SCALE GENOMIC DNA]</scope>
    <source>
        <strain evidence="5">DS-1 / DSM 13023 / NCIMB 13966</strain>
    </source>
</reference>
<dbReference type="InterPro" id="IPR051466">
    <property type="entry name" value="D-amino_acid_metab_enzyme"/>
</dbReference>
<sequence>MTSEALQAAKAMIGKKGSRAAIPTPALVLDLDAFERNVARMAEHCKVSNLSIRPHAKTHKCVTIAKAQIAAGAVGQCCAKLGEAEAMAAGGIESILITSPVVTVQGIERLMALNEKMPDLMVVVDNPVNARALAAAAAEKKRVLKVLVDLDVGLHRTGIRPGEDALALAELLDAAEFLELRGLQAYAGHLMHIHDFAERREKSLAAMKVLGDQRDALKAKGLPCDIVSGGGTGSYNIDPEAKVLTELQGGSYVFMDKQYHDVALGNGASFPFETSLFVQMSVVSANTKNLATTDAGFKSFSTDAESPKLLSGAPEGAGYFFFGDEQGGVLLPDGASLPIGSVLTAMTPHCDPTVNLYDAYHVVRGDTLVDIWPIEARGKSA</sequence>
<evidence type="ECO:0000259" key="3">
    <source>
        <dbReference type="SMART" id="SM01119"/>
    </source>
</evidence>
<dbReference type="eggNOG" id="COG3616">
    <property type="taxonomic scope" value="Bacteria"/>
</dbReference>
<evidence type="ECO:0000313" key="4">
    <source>
        <dbReference type="EMBL" id="ABS62237.1"/>
    </source>
</evidence>
<dbReference type="GO" id="GO:0036088">
    <property type="term" value="P:D-serine catabolic process"/>
    <property type="evidence" value="ECO:0007669"/>
    <property type="project" value="TreeGrafter"/>
</dbReference>
<dbReference type="KEGG" id="pla:Plav_0614"/>
<dbReference type="Pfam" id="PF14031">
    <property type="entry name" value="D-ser_dehydrat"/>
    <property type="match status" value="1"/>
</dbReference>
<dbReference type="GO" id="GO:0008721">
    <property type="term" value="F:D-serine ammonia-lyase activity"/>
    <property type="evidence" value="ECO:0007669"/>
    <property type="project" value="TreeGrafter"/>
</dbReference>
<dbReference type="EMBL" id="CP000774">
    <property type="protein sequence ID" value="ABS62237.1"/>
    <property type="molecule type" value="Genomic_DNA"/>
</dbReference>
<evidence type="ECO:0000256" key="1">
    <source>
        <dbReference type="ARBA" id="ARBA00005323"/>
    </source>
</evidence>
<dbReference type="SUPFAM" id="SSF51419">
    <property type="entry name" value="PLP-binding barrel"/>
    <property type="match status" value="1"/>
</dbReference>
<feature type="domain" description="D-serine dehydratase-like" evidence="3">
    <location>
        <begin position="275"/>
        <end position="364"/>
    </location>
</feature>
<keyword evidence="5" id="KW-1185">Reference proteome</keyword>
<dbReference type="Gene3D" id="2.40.37.20">
    <property type="entry name" value="D-serine dehydratase-like domain"/>
    <property type="match status" value="1"/>
</dbReference>
<comment type="similarity">
    <text evidence="1">Belongs to the DSD1 family.</text>
</comment>
<accession>A7HQQ4</accession>
<protein>
    <submittedName>
        <fullName evidence="4">Alanine racemase domain protein</fullName>
    </submittedName>
</protein>
<dbReference type="InterPro" id="IPR029066">
    <property type="entry name" value="PLP-binding_barrel"/>
</dbReference>
<dbReference type="PANTHER" id="PTHR28004">
    <property type="entry name" value="ZGC:162816-RELATED"/>
    <property type="match status" value="1"/>
</dbReference>
<dbReference type="Pfam" id="PF01168">
    <property type="entry name" value="Ala_racemase_N"/>
    <property type="match status" value="1"/>
</dbReference>
<dbReference type="InterPro" id="IPR026956">
    <property type="entry name" value="D-ser_dehydrat-like_dom"/>
</dbReference>
<dbReference type="InterPro" id="IPR042208">
    <property type="entry name" value="D-ser_dehydrat-like_sf"/>
</dbReference>
<dbReference type="STRING" id="402881.Plav_0614"/>
<dbReference type="SMART" id="SM01119">
    <property type="entry name" value="D-ser_dehydrat"/>
    <property type="match status" value="1"/>
</dbReference>
<gene>
    <name evidence="4" type="ordered locus">Plav_0614</name>
</gene>
<dbReference type="RefSeq" id="WP_011995528.1">
    <property type="nucleotide sequence ID" value="NC_009719.1"/>
</dbReference>
<proteinExistence type="inferred from homology"/>
<evidence type="ECO:0000313" key="5">
    <source>
        <dbReference type="Proteomes" id="UP000006377"/>
    </source>
</evidence>
<dbReference type="Gene3D" id="3.20.20.10">
    <property type="entry name" value="Alanine racemase"/>
    <property type="match status" value="1"/>
</dbReference>
<dbReference type="InterPro" id="IPR001608">
    <property type="entry name" value="Ala_racemase_N"/>
</dbReference>
<dbReference type="CDD" id="cd06819">
    <property type="entry name" value="PLPDE_III_LS_D-TA"/>
    <property type="match status" value="1"/>
</dbReference>
<dbReference type="AlphaFoldDB" id="A7HQQ4"/>
<dbReference type="PANTHER" id="PTHR28004:SF2">
    <property type="entry name" value="D-SERINE DEHYDRATASE"/>
    <property type="match status" value="1"/>
</dbReference>
<dbReference type="HOGENOM" id="CLU_031639_2_0_5"/>
<evidence type="ECO:0000256" key="2">
    <source>
        <dbReference type="ARBA" id="ARBA00023239"/>
    </source>
</evidence>
<name>A7HQQ4_PARL1</name>
<organism evidence="4 5">
    <name type="scientific">Parvibaculum lavamentivorans (strain DS-1 / DSM 13023 / NCIMB 13966)</name>
    <dbReference type="NCBI Taxonomy" id="402881"/>
    <lineage>
        <taxon>Bacteria</taxon>
        <taxon>Pseudomonadati</taxon>
        <taxon>Pseudomonadota</taxon>
        <taxon>Alphaproteobacteria</taxon>
        <taxon>Hyphomicrobiales</taxon>
        <taxon>Parvibaculaceae</taxon>
        <taxon>Parvibaculum</taxon>
    </lineage>
</organism>
<keyword evidence="2" id="KW-0456">Lyase</keyword>